<name>A0A0R3RU93_9BILA</name>
<dbReference type="PANTHER" id="PTHR13124">
    <property type="entry name" value="39S RIBOSOMAL PROTEIN L46, MITOCHONDRIAL PRECURSOR-RELATED"/>
    <property type="match status" value="1"/>
</dbReference>
<accession>A0A0R3RU93</accession>
<dbReference type="SUPFAM" id="SSF55811">
    <property type="entry name" value="Nudix"/>
    <property type="match status" value="1"/>
</dbReference>
<dbReference type="GO" id="GO:0005762">
    <property type="term" value="C:mitochondrial large ribosomal subunit"/>
    <property type="evidence" value="ECO:0007669"/>
    <property type="project" value="TreeGrafter"/>
</dbReference>
<dbReference type="STRING" id="1147741.A0A0R3RU93"/>
<dbReference type="GO" id="GO:0003735">
    <property type="term" value="F:structural constituent of ribosome"/>
    <property type="evidence" value="ECO:0007669"/>
    <property type="project" value="InterPro"/>
</dbReference>
<dbReference type="Gene3D" id="3.90.79.10">
    <property type="entry name" value="Nucleoside Triphosphate Pyrophosphohydrolase"/>
    <property type="match status" value="1"/>
</dbReference>
<dbReference type="Pfam" id="PF11788">
    <property type="entry name" value="MRP-L46"/>
    <property type="match status" value="1"/>
</dbReference>
<dbReference type="AlphaFoldDB" id="A0A0R3RU93"/>
<evidence type="ECO:0000313" key="4">
    <source>
        <dbReference type="WBParaSite" id="EEL_0000558401-mRNA-1"/>
    </source>
</evidence>
<protein>
    <recommendedName>
        <fullName evidence="1">39S ribosomal protein L46, mitochondrial</fullName>
    </recommendedName>
</protein>
<proteinExistence type="predicted"/>
<evidence type="ECO:0000256" key="1">
    <source>
        <dbReference type="ARBA" id="ARBA00035534"/>
    </source>
</evidence>
<keyword evidence="3" id="KW-1185">Reference proteome</keyword>
<organism evidence="3 4">
    <name type="scientific">Elaeophora elaphi</name>
    <dbReference type="NCBI Taxonomy" id="1147741"/>
    <lineage>
        <taxon>Eukaryota</taxon>
        <taxon>Metazoa</taxon>
        <taxon>Ecdysozoa</taxon>
        <taxon>Nematoda</taxon>
        <taxon>Chromadorea</taxon>
        <taxon>Rhabditida</taxon>
        <taxon>Spirurina</taxon>
        <taxon>Spiruromorpha</taxon>
        <taxon>Filarioidea</taxon>
        <taxon>Onchocercidae</taxon>
        <taxon>Elaeophora</taxon>
    </lineage>
</organism>
<sequence length="306" mass="35617">MRHVMLYQVSRFHSSMAASSGLPHVWDIFTSVALIRPPIIAPPMSDIEKRYHSFMLQRELEDSLRCDFELRQLRDDRLLKERERLKMIGEEASLQEEIGILASVDEENWRKEADRIRKELAIGDLTKFSKTDSKSLQRIIDEFLVLIVCQKFGRKDGYHSPWHLPQIRNLPGESLKQTSERCLKELFTTEVDGKGLSNAPFSVYFYCYPAQLRQRLKTQSRGAAVFFFKALYLNRVPLVVNKDEVADYKWVSAEEFATIMKRKMSYLRALSTLFPSYILTENNFKCGEGVECQKTRSKREVPVQSS</sequence>
<dbReference type="Proteomes" id="UP000050640">
    <property type="component" value="Unplaced"/>
</dbReference>
<feature type="domain" description="Large ribosomal subunit protein mL46 N-terminal" evidence="2">
    <location>
        <begin position="26"/>
        <end position="114"/>
    </location>
</feature>
<dbReference type="WBParaSite" id="EEL_0000558401-mRNA-1">
    <property type="protein sequence ID" value="EEL_0000558401-mRNA-1"/>
    <property type="gene ID" value="EEL_0000558401"/>
</dbReference>
<dbReference type="InterPro" id="IPR021757">
    <property type="entry name" value="Ribosomal_mL46_N"/>
</dbReference>
<reference evidence="4" key="1">
    <citation type="submission" date="2017-02" db="UniProtKB">
        <authorList>
            <consortium name="WormBaseParasite"/>
        </authorList>
    </citation>
    <scope>IDENTIFICATION</scope>
</reference>
<evidence type="ECO:0000313" key="3">
    <source>
        <dbReference type="Proteomes" id="UP000050640"/>
    </source>
</evidence>
<dbReference type="PANTHER" id="PTHR13124:SF12">
    <property type="entry name" value="LARGE RIBOSOMAL SUBUNIT PROTEIN ML46"/>
    <property type="match status" value="1"/>
</dbReference>
<dbReference type="InterPro" id="IPR040008">
    <property type="entry name" value="Ribosomal_mL46"/>
</dbReference>
<evidence type="ECO:0000259" key="2">
    <source>
        <dbReference type="Pfam" id="PF11788"/>
    </source>
</evidence>
<dbReference type="InterPro" id="IPR015797">
    <property type="entry name" value="NUDIX_hydrolase-like_dom_sf"/>
</dbReference>